<evidence type="ECO:0000313" key="1">
    <source>
        <dbReference type="EMBL" id="SJM30929.1"/>
    </source>
</evidence>
<protein>
    <submittedName>
        <fullName evidence="1">Uncharacterized protein</fullName>
    </submittedName>
</protein>
<keyword evidence="2" id="KW-1185">Reference proteome</keyword>
<reference evidence="2" key="1">
    <citation type="submission" date="2016-12" db="EMBL/GenBank/DDBJ databases">
        <authorList>
            <person name="Brunel B."/>
        </authorList>
    </citation>
    <scope>NUCLEOTIDE SEQUENCE [LARGE SCALE GENOMIC DNA]</scope>
</reference>
<evidence type="ECO:0000313" key="2">
    <source>
        <dbReference type="Proteomes" id="UP000245698"/>
    </source>
</evidence>
<dbReference type="Proteomes" id="UP000245698">
    <property type="component" value="Unassembled WGS sequence"/>
</dbReference>
<dbReference type="AlphaFoldDB" id="A0A2P9AIJ1"/>
<name>A0A2P9AIJ1_9HYPH</name>
<accession>A0A2P9AIJ1</accession>
<proteinExistence type="predicted"/>
<organism evidence="1 2">
    <name type="scientific">Mesorhizobium delmotii</name>
    <dbReference type="NCBI Taxonomy" id="1631247"/>
    <lineage>
        <taxon>Bacteria</taxon>
        <taxon>Pseudomonadati</taxon>
        <taxon>Pseudomonadota</taxon>
        <taxon>Alphaproteobacteria</taxon>
        <taxon>Hyphomicrobiales</taxon>
        <taxon>Phyllobacteriaceae</taxon>
        <taxon>Mesorhizobium</taxon>
    </lineage>
</organism>
<sequence length="74" mass="8068">MTAFVLAAEAGFLFQVPAPPIHSPLLTAIGRTRSLKPFRFSMGTSGVRQLAILSRLADRAGSRRSGRLQARKRC</sequence>
<gene>
    <name evidence="1" type="ORF">BQ8482_180157</name>
</gene>
<dbReference type="EMBL" id="FUIG01000024">
    <property type="protein sequence ID" value="SJM30929.1"/>
    <property type="molecule type" value="Genomic_DNA"/>
</dbReference>